<feature type="domain" description="DAGKc" evidence="1">
    <location>
        <begin position="2"/>
        <end position="134"/>
    </location>
</feature>
<name>A0A1G7A6R4_9GAMM</name>
<dbReference type="Gene3D" id="3.40.50.10330">
    <property type="entry name" value="Probable inorganic polyphosphate/atp-NAD kinase, domain 1"/>
    <property type="match status" value="1"/>
</dbReference>
<dbReference type="SMART" id="SM00046">
    <property type="entry name" value="DAGKc"/>
    <property type="match status" value="1"/>
</dbReference>
<reference evidence="2 3" key="1">
    <citation type="submission" date="2016-10" db="EMBL/GenBank/DDBJ databases">
        <authorList>
            <person name="de Groot N.N."/>
        </authorList>
    </citation>
    <scope>NUCLEOTIDE SEQUENCE [LARGE SCALE GENOMIC DNA]</scope>
    <source>
        <strain evidence="2 3">DSM 16957</strain>
    </source>
</reference>
<dbReference type="Pfam" id="PF00781">
    <property type="entry name" value="DAGK_cat"/>
    <property type="match status" value="1"/>
</dbReference>
<organism evidence="2 3">
    <name type="scientific">Aquimonas voraii</name>
    <dbReference type="NCBI Taxonomy" id="265719"/>
    <lineage>
        <taxon>Bacteria</taxon>
        <taxon>Pseudomonadati</taxon>
        <taxon>Pseudomonadota</taxon>
        <taxon>Gammaproteobacteria</taxon>
        <taxon>Lysobacterales</taxon>
        <taxon>Lysobacteraceae</taxon>
        <taxon>Aquimonas</taxon>
    </lineage>
</organism>
<keyword evidence="3" id="KW-1185">Reference proteome</keyword>
<dbReference type="GO" id="GO:0016301">
    <property type="term" value="F:kinase activity"/>
    <property type="evidence" value="ECO:0007669"/>
    <property type="project" value="UniProtKB-KW"/>
</dbReference>
<dbReference type="InterPro" id="IPR017438">
    <property type="entry name" value="ATP-NAD_kinase_N"/>
</dbReference>
<proteinExistence type="predicted"/>
<evidence type="ECO:0000259" key="1">
    <source>
        <dbReference type="PROSITE" id="PS50146"/>
    </source>
</evidence>
<dbReference type="PANTHER" id="PTHR12358:SF106">
    <property type="entry name" value="LIPID KINASE YEGS"/>
    <property type="match status" value="1"/>
</dbReference>
<keyword evidence="2" id="KW-0808">Transferase</keyword>
<dbReference type="PANTHER" id="PTHR12358">
    <property type="entry name" value="SPHINGOSINE KINASE"/>
    <property type="match status" value="1"/>
</dbReference>
<dbReference type="EMBL" id="FNAG01000020">
    <property type="protein sequence ID" value="SDE10618.1"/>
    <property type="molecule type" value="Genomic_DNA"/>
</dbReference>
<gene>
    <name evidence="2" type="ORF">SAMN04488509_1203</name>
</gene>
<dbReference type="InterPro" id="IPR001206">
    <property type="entry name" value="Diacylglycerol_kinase_cat_dom"/>
</dbReference>
<dbReference type="SUPFAM" id="SSF111331">
    <property type="entry name" value="NAD kinase/diacylglycerol kinase-like"/>
    <property type="match status" value="1"/>
</dbReference>
<dbReference type="STRING" id="265719.SAMN04488509_1203"/>
<dbReference type="AlphaFoldDB" id="A0A1G7A6R4"/>
<dbReference type="GO" id="GO:0005886">
    <property type="term" value="C:plasma membrane"/>
    <property type="evidence" value="ECO:0007669"/>
    <property type="project" value="TreeGrafter"/>
</dbReference>
<dbReference type="InterPro" id="IPR050187">
    <property type="entry name" value="Lipid_Phosphate_FormReg"/>
</dbReference>
<keyword evidence="2" id="KW-0418">Kinase</keyword>
<dbReference type="OrthoDB" id="142078at2"/>
<evidence type="ECO:0000313" key="2">
    <source>
        <dbReference type="EMBL" id="SDE10618.1"/>
    </source>
</evidence>
<protein>
    <submittedName>
        <fullName evidence="2">Diacylglycerol kinase family enzyme</fullName>
    </submittedName>
</protein>
<dbReference type="Proteomes" id="UP000199603">
    <property type="component" value="Unassembled WGS sequence"/>
</dbReference>
<dbReference type="InterPro" id="IPR016064">
    <property type="entry name" value="NAD/diacylglycerol_kinase_sf"/>
</dbReference>
<accession>A0A1G7A6R4</accession>
<evidence type="ECO:0000313" key="3">
    <source>
        <dbReference type="Proteomes" id="UP000199603"/>
    </source>
</evidence>
<dbReference type="Gene3D" id="2.60.200.40">
    <property type="match status" value="1"/>
</dbReference>
<dbReference type="PROSITE" id="PS50146">
    <property type="entry name" value="DAGK"/>
    <property type="match status" value="1"/>
</dbReference>
<dbReference type="RefSeq" id="WP_091245898.1">
    <property type="nucleotide sequence ID" value="NZ_FNAG01000020.1"/>
</dbReference>
<sequence>MQPLPHFDVVMNTGSGRTEAQARRACVERVLREGGRAVQVRLVRHPRELSAQITGAIASARESGGAVVAAGGDGTINAVVQQVLGTGLPFGALPQGTFNFFGRSQGLSEHIETAARDLLDAELRDVPVGLVNERVFLINASIGLYRRLLQDREAFKRRLGRSRLVALWAGLNTLLRPHPRLELHLRDAEGERREQVLSFGAGINRLQLEQLGLPEAEAVERGQLLGFTLRPQDRLALLRVALRGLTGQWQNDARAHAFVFEQLLVQPTRGRRSVRVACDGEVARMRPPLCFRVSETRLPLLVPARRAEAGA</sequence>